<organism evidence="1 2">
    <name type="scientific">Porites evermanni</name>
    <dbReference type="NCBI Taxonomy" id="104178"/>
    <lineage>
        <taxon>Eukaryota</taxon>
        <taxon>Metazoa</taxon>
        <taxon>Cnidaria</taxon>
        <taxon>Anthozoa</taxon>
        <taxon>Hexacorallia</taxon>
        <taxon>Scleractinia</taxon>
        <taxon>Fungiina</taxon>
        <taxon>Poritidae</taxon>
        <taxon>Porites</taxon>
    </lineage>
</organism>
<comment type="caution">
    <text evidence="1">The sequence shown here is derived from an EMBL/GenBank/DDBJ whole genome shotgun (WGS) entry which is preliminary data.</text>
</comment>
<proteinExistence type="predicted"/>
<evidence type="ECO:0000313" key="2">
    <source>
        <dbReference type="Proteomes" id="UP001159427"/>
    </source>
</evidence>
<dbReference type="InterPro" id="IPR023211">
    <property type="entry name" value="DNA_pol_palm_dom_sf"/>
</dbReference>
<reference evidence="1 2" key="1">
    <citation type="submission" date="2022-05" db="EMBL/GenBank/DDBJ databases">
        <authorList>
            <consortium name="Genoscope - CEA"/>
            <person name="William W."/>
        </authorList>
    </citation>
    <scope>NUCLEOTIDE SEQUENCE [LARGE SCALE GENOMIC DNA]</scope>
</reference>
<dbReference type="PANTHER" id="PTHR31511:SF12">
    <property type="entry name" value="RHO TERMINATION FACTOR N-TERMINAL DOMAIN-CONTAINING PROTEIN"/>
    <property type="match status" value="1"/>
</dbReference>
<name>A0ABN8PH60_9CNID</name>
<dbReference type="PANTHER" id="PTHR31511">
    <property type="entry name" value="PROTEIN CBG23764"/>
    <property type="match status" value="1"/>
</dbReference>
<keyword evidence="2" id="KW-1185">Reference proteome</keyword>
<accession>A0ABN8PH60</accession>
<gene>
    <name evidence="1" type="ORF">PEVE_00042989</name>
</gene>
<dbReference type="Proteomes" id="UP001159427">
    <property type="component" value="Unassembled WGS sequence"/>
</dbReference>
<protein>
    <recommendedName>
        <fullName evidence="3">M-phase phosphoprotein 6</fullName>
    </recommendedName>
</protein>
<dbReference type="Gene3D" id="3.90.1600.10">
    <property type="entry name" value="Palm domain of DNA polymerase"/>
    <property type="match status" value="1"/>
</dbReference>
<dbReference type="InterPro" id="IPR043502">
    <property type="entry name" value="DNA/RNA_pol_sf"/>
</dbReference>
<sequence length="161" mass="18739">MEDVRKRVNIKLEFEPSMLKKNVAKITYKRSVVFVSDEEKKDYFVGMDMKRSTIILEKPVYTDTDSLMYQIQTEDVYKDMQEDQDLFDTSEYPPEHFSFSEANKKKIGKFKDENAGEPALEFVGLRAKMYSMLTGKIKGKEKKTAKGVKRSVLATQIKHED</sequence>
<evidence type="ECO:0008006" key="3">
    <source>
        <dbReference type="Google" id="ProtNLM"/>
    </source>
</evidence>
<dbReference type="SUPFAM" id="SSF56672">
    <property type="entry name" value="DNA/RNA polymerases"/>
    <property type="match status" value="1"/>
</dbReference>
<dbReference type="EMBL" id="CALNXI010000860">
    <property type="protein sequence ID" value="CAH3143792.1"/>
    <property type="molecule type" value="Genomic_DNA"/>
</dbReference>
<evidence type="ECO:0000313" key="1">
    <source>
        <dbReference type="EMBL" id="CAH3143792.1"/>
    </source>
</evidence>